<accession>C8PL31</accession>
<dbReference type="Proteomes" id="UP000005709">
    <property type="component" value="Unassembled WGS sequence"/>
</dbReference>
<dbReference type="EMBL" id="ACYG01000031">
    <property type="protein sequence ID" value="EEV16446.1"/>
    <property type="molecule type" value="Genomic_DNA"/>
</dbReference>
<proteinExistence type="predicted"/>
<keyword evidence="2" id="KW-1185">Reference proteome</keyword>
<evidence type="ECO:0000313" key="2">
    <source>
        <dbReference type="Proteomes" id="UP000005709"/>
    </source>
</evidence>
<protein>
    <submittedName>
        <fullName evidence="1">Uncharacterized protein</fullName>
    </submittedName>
</protein>
<reference evidence="1 2" key="1">
    <citation type="submission" date="2009-07" db="EMBL/GenBank/DDBJ databases">
        <authorList>
            <person name="Madupu R."/>
            <person name="Sebastian Y."/>
            <person name="Durkin A.S."/>
            <person name="Torralba M."/>
            <person name="Methe B."/>
            <person name="Sutton G.G."/>
            <person name="Strausberg R.L."/>
            <person name="Nelson K.E."/>
        </authorList>
    </citation>
    <scope>NUCLEOTIDE SEQUENCE [LARGE SCALE GENOMIC DNA]</scope>
    <source>
        <strain evidence="1 2">RM3268</strain>
    </source>
</reference>
<evidence type="ECO:0000313" key="1">
    <source>
        <dbReference type="EMBL" id="EEV16446.1"/>
    </source>
</evidence>
<gene>
    <name evidence="1" type="ORF">CAMGR0001_2821</name>
</gene>
<name>C8PL31_9BACT</name>
<organism evidence="1 2">
    <name type="scientific">Campylobacter gracilis RM3268</name>
    <dbReference type="NCBI Taxonomy" id="553220"/>
    <lineage>
        <taxon>Bacteria</taxon>
        <taxon>Pseudomonadati</taxon>
        <taxon>Campylobacterota</taxon>
        <taxon>Epsilonproteobacteria</taxon>
        <taxon>Campylobacterales</taxon>
        <taxon>Campylobacteraceae</taxon>
        <taxon>Campylobacter</taxon>
    </lineage>
</organism>
<sequence length="46" mass="5177">MPAPARLCVLKAINLACPHRHGRYARREGFLHLSLGILIFDFSLTT</sequence>
<comment type="caution">
    <text evidence="1">The sequence shown here is derived from an EMBL/GenBank/DDBJ whole genome shotgun (WGS) entry which is preliminary data.</text>
</comment>
<dbReference type="AlphaFoldDB" id="C8PL31"/>